<dbReference type="Proteomes" id="UP001054889">
    <property type="component" value="Unassembled WGS sequence"/>
</dbReference>
<reference evidence="2" key="1">
    <citation type="journal article" date="2018" name="DNA Res.">
        <title>Multiple hybrid de novo genome assembly of finger millet, an orphan allotetraploid crop.</title>
        <authorList>
            <person name="Hatakeyama M."/>
            <person name="Aluri S."/>
            <person name="Balachadran M.T."/>
            <person name="Sivarajan S.R."/>
            <person name="Patrignani A."/>
            <person name="Gruter S."/>
            <person name="Poveda L."/>
            <person name="Shimizu-Inatsugi R."/>
            <person name="Baeten J."/>
            <person name="Francoijs K.J."/>
            <person name="Nataraja K.N."/>
            <person name="Reddy Y.A.N."/>
            <person name="Phadnis S."/>
            <person name="Ravikumar R.L."/>
            <person name="Schlapbach R."/>
            <person name="Sreeman S.M."/>
            <person name="Shimizu K.K."/>
        </authorList>
    </citation>
    <scope>NUCLEOTIDE SEQUENCE</scope>
</reference>
<gene>
    <name evidence="2" type="primary">gb06581</name>
    <name evidence="2" type="ORF">PR202_gb06581</name>
</gene>
<reference evidence="2" key="2">
    <citation type="submission" date="2021-12" db="EMBL/GenBank/DDBJ databases">
        <title>Resequencing data analysis of finger millet.</title>
        <authorList>
            <person name="Hatakeyama M."/>
            <person name="Aluri S."/>
            <person name="Balachadran M.T."/>
            <person name="Sivarajan S.R."/>
            <person name="Poveda L."/>
            <person name="Shimizu-Inatsugi R."/>
            <person name="Schlapbach R."/>
            <person name="Sreeman S.M."/>
            <person name="Shimizu K.K."/>
        </authorList>
    </citation>
    <scope>NUCLEOTIDE SEQUENCE</scope>
</reference>
<name>A0AAV5E7I0_ELECO</name>
<dbReference type="NCBIfam" id="TIGR01640">
    <property type="entry name" value="F_box_assoc_1"/>
    <property type="match status" value="1"/>
</dbReference>
<evidence type="ECO:0000259" key="1">
    <source>
        <dbReference type="Pfam" id="PF07734"/>
    </source>
</evidence>
<accession>A0AAV5E7I0</accession>
<organism evidence="2 3">
    <name type="scientific">Eleusine coracana subsp. coracana</name>
    <dbReference type="NCBI Taxonomy" id="191504"/>
    <lineage>
        <taxon>Eukaryota</taxon>
        <taxon>Viridiplantae</taxon>
        <taxon>Streptophyta</taxon>
        <taxon>Embryophyta</taxon>
        <taxon>Tracheophyta</taxon>
        <taxon>Spermatophyta</taxon>
        <taxon>Magnoliopsida</taxon>
        <taxon>Liliopsida</taxon>
        <taxon>Poales</taxon>
        <taxon>Poaceae</taxon>
        <taxon>PACMAD clade</taxon>
        <taxon>Chloridoideae</taxon>
        <taxon>Cynodonteae</taxon>
        <taxon>Eleusininae</taxon>
        <taxon>Eleusine</taxon>
    </lineage>
</organism>
<dbReference type="InterPro" id="IPR017451">
    <property type="entry name" value="F-box-assoc_interact_dom"/>
</dbReference>
<dbReference type="Pfam" id="PF07734">
    <property type="entry name" value="FBA_1"/>
    <property type="match status" value="1"/>
</dbReference>
<comment type="caution">
    <text evidence="2">The sequence shown here is derived from an EMBL/GenBank/DDBJ whole genome shotgun (WGS) entry which is preliminary data.</text>
</comment>
<protein>
    <recommendedName>
        <fullName evidence="1">F-box associated beta-propeller type 1 domain-containing protein</fullName>
    </recommendedName>
</protein>
<keyword evidence="3" id="KW-1185">Reference proteome</keyword>
<proteinExistence type="predicted"/>
<evidence type="ECO:0000313" key="3">
    <source>
        <dbReference type="Proteomes" id="UP001054889"/>
    </source>
</evidence>
<dbReference type="AlphaFoldDB" id="A0AAV5E7I0"/>
<sequence length="148" mass="16839">MDAYHVCHLSTGDHVLPPCTPAKRWIPYNGAPYYRLSSAGLGFYPVSGEHKVVRLYEDWEKQQRCEVYGLRSAGWRHVTGLVPPHVARGLDAGRSPVFLNGFFYWHIDIDSNIVVRFSDQKEADSFSTPEPILSLSIDTEQFGWVSLR</sequence>
<feature type="domain" description="F-box associated beta-propeller type 1" evidence="1">
    <location>
        <begin position="13"/>
        <end position="118"/>
    </location>
</feature>
<evidence type="ECO:0000313" key="2">
    <source>
        <dbReference type="EMBL" id="GJN19318.1"/>
    </source>
</evidence>
<dbReference type="InterPro" id="IPR006527">
    <property type="entry name" value="F-box-assoc_dom_typ1"/>
</dbReference>
<dbReference type="EMBL" id="BQKI01000074">
    <property type="protein sequence ID" value="GJN19318.1"/>
    <property type="molecule type" value="Genomic_DNA"/>
</dbReference>